<evidence type="ECO:0000256" key="1">
    <source>
        <dbReference type="ARBA" id="ARBA00004651"/>
    </source>
</evidence>
<name>A0A7D5R1E3_9ARCH</name>
<evidence type="ECO:0000256" key="5">
    <source>
        <dbReference type="ARBA" id="ARBA00023136"/>
    </source>
</evidence>
<dbReference type="OrthoDB" id="12322at2157"/>
<feature type="transmembrane region" description="Helical" evidence="6">
    <location>
        <begin position="327"/>
        <end position="349"/>
    </location>
</feature>
<dbReference type="Proteomes" id="UP000509771">
    <property type="component" value="Chromosome"/>
</dbReference>
<feature type="transmembrane region" description="Helical" evidence="6">
    <location>
        <begin position="106"/>
        <end position="123"/>
    </location>
</feature>
<protein>
    <recommendedName>
        <fullName evidence="9">Polysaccharide biosynthesis protein</fullName>
    </recommendedName>
</protein>
<feature type="transmembrane region" description="Helical" evidence="6">
    <location>
        <begin position="193"/>
        <end position="209"/>
    </location>
</feature>
<feature type="transmembrane region" description="Helical" evidence="6">
    <location>
        <begin position="44"/>
        <end position="68"/>
    </location>
</feature>
<gene>
    <name evidence="7" type="ORF">C5F47_00675</name>
</gene>
<proteinExistence type="predicted"/>
<feature type="transmembrane region" description="Helical" evidence="6">
    <location>
        <begin position="299"/>
        <end position="315"/>
    </location>
</feature>
<feature type="transmembrane region" description="Helical" evidence="6">
    <location>
        <begin position="355"/>
        <end position="376"/>
    </location>
</feature>
<feature type="transmembrane region" description="Helical" evidence="6">
    <location>
        <begin position="135"/>
        <end position="151"/>
    </location>
</feature>
<evidence type="ECO:0000256" key="3">
    <source>
        <dbReference type="ARBA" id="ARBA00022692"/>
    </source>
</evidence>
<accession>A0A7D5R1E3</accession>
<dbReference type="EMBL" id="CP026993">
    <property type="protein sequence ID" value="QLH02199.1"/>
    <property type="molecule type" value="Genomic_DNA"/>
</dbReference>
<evidence type="ECO:0000313" key="8">
    <source>
        <dbReference type="Proteomes" id="UP000509771"/>
    </source>
</evidence>
<keyword evidence="2" id="KW-1003">Cell membrane</keyword>
<evidence type="ECO:0000313" key="7">
    <source>
        <dbReference type="EMBL" id="QLH02199.1"/>
    </source>
</evidence>
<reference evidence="7 8" key="1">
    <citation type="submission" date="2018-02" db="EMBL/GenBank/DDBJ databases">
        <title>Complete genome of Nitrosopumilus cobalaminigenes HCA1.</title>
        <authorList>
            <person name="Qin W."/>
            <person name="Zheng Y."/>
            <person name="Stahl D.A."/>
        </authorList>
    </citation>
    <scope>NUCLEOTIDE SEQUENCE [LARGE SCALE GENOMIC DNA]</scope>
    <source>
        <strain evidence="7 8">HCA1</strain>
    </source>
</reference>
<keyword evidence="4 6" id="KW-1133">Transmembrane helix</keyword>
<evidence type="ECO:0000256" key="2">
    <source>
        <dbReference type="ARBA" id="ARBA00022475"/>
    </source>
</evidence>
<feature type="transmembrane region" description="Helical" evidence="6">
    <location>
        <begin position="80"/>
        <end position="100"/>
    </location>
</feature>
<sequence>MSKWKKKIFDISSIGVADILSAGIAAIFWLYIAATIGPEDYGEITYLLSIAALASGLSLFGSNYTLMVYSAKKIELQSTLFLLTSIAGFVAAVSVFFFFADLGLSLIVLGYIILTLVISDLLGRKLYSTYSKYVILQKILMVIFGIGFYYIFEESGILLGISLSYFPLVIELIKRFKENKIDFKLLVEKKKFILNNFALNISGTAYSSIDKLIIAPLLGFAILGNYSLALQFFTLMSILPTVIQKYIVPQEATGNDNVKLKKIIILISVVIGVLGSTIGPLVISYIMPKFEIAEEIIRIVSWAIIPTTINSVFYYPKFWAKENNRHIVLSTTTTVLVQILGIITLGSMYGINGVAISFVVGISCGACYSFIAHRYLQGKN</sequence>
<feature type="transmembrane region" description="Helical" evidence="6">
    <location>
        <begin position="215"/>
        <end position="242"/>
    </location>
</feature>
<evidence type="ECO:0000256" key="6">
    <source>
        <dbReference type="SAM" id="Phobius"/>
    </source>
</evidence>
<keyword evidence="5 6" id="KW-0472">Membrane</keyword>
<dbReference type="GeneID" id="56058480"/>
<keyword evidence="8" id="KW-1185">Reference proteome</keyword>
<feature type="transmembrane region" description="Helical" evidence="6">
    <location>
        <begin position="157"/>
        <end position="173"/>
    </location>
</feature>
<dbReference type="PANTHER" id="PTHR30250:SF28">
    <property type="entry name" value="POLYSACCHARIDE BIOSYNTHESIS PROTEIN"/>
    <property type="match status" value="1"/>
</dbReference>
<dbReference type="RefSeq" id="WP_179361028.1">
    <property type="nucleotide sequence ID" value="NZ_CP026993.1"/>
</dbReference>
<evidence type="ECO:0000256" key="4">
    <source>
        <dbReference type="ARBA" id="ARBA00022989"/>
    </source>
</evidence>
<dbReference type="InterPro" id="IPR050833">
    <property type="entry name" value="Poly_Biosynth_Transport"/>
</dbReference>
<keyword evidence="3 6" id="KW-0812">Transmembrane</keyword>
<dbReference type="PANTHER" id="PTHR30250">
    <property type="entry name" value="PST FAMILY PREDICTED COLANIC ACID TRANSPORTER"/>
    <property type="match status" value="1"/>
</dbReference>
<organism evidence="7 8">
    <name type="scientific">Nitrosopumilus cobalaminigenes</name>
    <dbReference type="NCBI Taxonomy" id="1470066"/>
    <lineage>
        <taxon>Archaea</taxon>
        <taxon>Nitrososphaerota</taxon>
        <taxon>Nitrososphaeria</taxon>
        <taxon>Nitrosopumilales</taxon>
        <taxon>Nitrosopumilaceae</taxon>
        <taxon>Nitrosopumilus</taxon>
    </lineage>
</organism>
<dbReference type="AlphaFoldDB" id="A0A7D5R1E3"/>
<evidence type="ECO:0008006" key="9">
    <source>
        <dbReference type="Google" id="ProtNLM"/>
    </source>
</evidence>
<dbReference type="KEGG" id="ncl:C5F47_00675"/>
<feature type="transmembrane region" description="Helical" evidence="6">
    <location>
        <begin position="263"/>
        <end position="287"/>
    </location>
</feature>
<feature type="transmembrane region" description="Helical" evidence="6">
    <location>
        <begin position="12"/>
        <end position="32"/>
    </location>
</feature>
<comment type="subcellular location">
    <subcellularLocation>
        <location evidence="1">Cell membrane</location>
        <topology evidence="1">Multi-pass membrane protein</topology>
    </subcellularLocation>
</comment>
<dbReference type="GO" id="GO:0005886">
    <property type="term" value="C:plasma membrane"/>
    <property type="evidence" value="ECO:0007669"/>
    <property type="project" value="UniProtKB-SubCell"/>
</dbReference>